<feature type="compositionally biased region" description="Basic and acidic residues" evidence="1">
    <location>
        <begin position="30"/>
        <end position="40"/>
    </location>
</feature>
<proteinExistence type="predicted"/>
<feature type="region of interest" description="Disordered" evidence="1">
    <location>
        <begin position="85"/>
        <end position="111"/>
    </location>
</feature>
<dbReference type="Proteomes" id="UP000059680">
    <property type="component" value="Chromosome 3"/>
</dbReference>
<dbReference type="PaxDb" id="39947-A0A0P0W079"/>
<keyword evidence="4" id="KW-1185">Reference proteome</keyword>
<protein>
    <submittedName>
        <fullName evidence="3">Os03g0618433 protein</fullName>
    </submittedName>
</protein>
<sequence>MEMGKRAASRAPSAVRDSGSRRFHGRAVARRGDAIRERPRAPTSTRSKRKRHVLRLALNGSISMISRLPSLPFLAWLAPYLSTGPEGMPGVLGQNGRPSTLGPTRSANPPG</sequence>
<evidence type="ECO:0000256" key="2">
    <source>
        <dbReference type="SAM" id="Phobius"/>
    </source>
</evidence>
<keyword evidence="2" id="KW-1133">Transmembrane helix</keyword>
<gene>
    <name evidence="3" type="ordered locus">Os03g0618433</name>
    <name evidence="3" type="ORF">OSNPB_030618433</name>
</gene>
<feature type="compositionally biased region" description="Polar residues" evidence="1">
    <location>
        <begin position="96"/>
        <end position="111"/>
    </location>
</feature>
<dbReference type="AlphaFoldDB" id="A0A0P0W079"/>
<feature type="transmembrane region" description="Helical" evidence="2">
    <location>
        <begin position="56"/>
        <end position="78"/>
    </location>
</feature>
<reference evidence="3 4" key="2">
    <citation type="journal article" date="2013" name="Plant Cell Physiol.">
        <title>Rice Annotation Project Database (RAP-DB): an integrative and interactive database for rice genomics.</title>
        <authorList>
            <person name="Sakai H."/>
            <person name="Lee S.S."/>
            <person name="Tanaka T."/>
            <person name="Numa H."/>
            <person name="Kim J."/>
            <person name="Kawahara Y."/>
            <person name="Wakimoto H."/>
            <person name="Yang C.C."/>
            <person name="Iwamoto M."/>
            <person name="Abe T."/>
            <person name="Yamada Y."/>
            <person name="Muto A."/>
            <person name="Inokuchi H."/>
            <person name="Ikemura T."/>
            <person name="Matsumoto T."/>
            <person name="Sasaki T."/>
            <person name="Itoh T."/>
        </authorList>
    </citation>
    <scope>NUCLEOTIDE SEQUENCE [LARGE SCALE GENOMIC DNA]</scope>
    <source>
        <strain evidence="4">cv. Nipponbare</strain>
    </source>
</reference>
<reference evidence="3 4" key="3">
    <citation type="journal article" date="2013" name="Rice">
        <title>Improvement of the Oryza sativa Nipponbare reference genome using next generation sequence and optical map data.</title>
        <authorList>
            <person name="Kawahara Y."/>
            <person name="de la Bastide M."/>
            <person name="Hamilton J.P."/>
            <person name="Kanamori H."/>
            <person name="McCombie W.R."/>
            <person name="Ouyang S."/>
            <person name="Schwartz D.C."/>
            <person name="Tanaka T."/>
            <person name="Wu J."/>
            <person name="Zhou S."/>
            <person name="Childs K.L."/>
            <person name="Davidson R.M."/>
            <person name="Lin H."/>
            <person name="Quesada-Ocampo L."/>
            <person name="Vaillancourt B."/>
            <person name="Sakai H."/>
            <person name="Lee S.S."/>
            <person name="Kim J."/>
            <person name="Numa H."/>
            <person name="Itoh T."/>
            <person name="Buell C.R."/>
            <person name="Matsumoto T."/>
        </authorList>
    </citation>
    <scope>NUCLEOTIDE SEQUENCE [LARGE SCALE GENOMIC DNA]</scope>
    <source>
        <strain evidence="4">cv. Nipponbare</strain>
    </source>
</reference>
<keyword evidence="2" id="KW-0812">Transmembrane</keyword>
<dbReference type="EMBL" id="AP014959">
    <property type="protein sequence ID" value="BAS85287.1"/>
    <property type="molecule type" value="Genomic_DNA"/>
</dbReference>
<evidence type="ECO:0000313" key="3">
    <source>
        <dbReference type="EMBL" id="BAS85287.1"/>
    </source>
</evidence>
<reference evidence="4" key="1">
    <citation type="journal article" date="2005" name="Nature">
        <title>The map-based sequence of the rice genome.</title>
        <authorList>
            <consortium name="International rice genome sequencing project (IRGSP)"/>
            <person name="Matsumoto T."/>
            <person name="Wu J."/>
            <person name="Kanamori H."/>
            <person name="Katayose Y."/>
            <person name="Fujisawa M."/>
            <person name="Namiki N."/>
            <person name="Mizuno H."/>
            <person name="Yamamoto K."/>
            <person name="Antonio B.A."/>
            <person name="Baba T."/>
            <person name="Sakata K."/>
            <person name="Nagamura Y."/>
            <person name="Aoki H."/>
            <person name="Arikawa K."/>
            <person name="Arita K."/>
            <person name="Bito T."/>
            <person name="Chiden Y."/>
            <person name="Fujitsuka N."/>
            <person name="Fukunaka R."/>
            <person name="Hamada M."/>
            <person name="Harada C."/>
            <person name="Hayashi A."/>
            <person name="Hijishita S."/>
            <person name="Honda M."/>
            <person name="Hosokawa S."/>
            <person name="Ichikawa Y."/>
            <person name="Idonuma A."/>
            <person name="Iijima M."/>
            <person name="Ikeda M."/>
            <person name="Ikeno M."/>
            <person name="Ito K."/>
            <person name="Ito S."/>
            <person name="Ito T."/>
            <person name="Ito Y."/>
            <person name="Ito Y."/>
            <person name="Iwabuchi A."/>
            <person name="Kamiya K."/>
            <person name="Karasawa W."/>
            <person name="Kurita K."/>
            <person name="Katagiri S."/>
            <person name="Kikuta A."/>
            <person name="Kobayashi H."/>
            <person name="Kobayashi N."/>
            <person name="Machita K."/>
            <person name="Maehara T."/>
            <person name="Masukawa M."/>
            <person name="Mizubayashi T."/>
            <person name="Mukai Y."/>
            <person name="Nagasaki H."/>
            <person name="Nagata Y."/>
            <person name="Naito S."/>
            <person name="Nakashima M."/>
            <person name="Nakama Y."/>
            <person name="Nakamichi Y."/>
            <person name="Nakamura M."/>
            <person name="Meguro A."/>
            <person name="Negishi M."/>
            <person name="Ohta I."/>
            <person name="Ohta T."/>
            <person name="Okamoto M."/>
            <person name="Ono N."/>
            <person name="Saji S."/>
            <person name="Sakaguchi M."/>
            <person name="Sakai K."/>
            <person name="Shibata M."/>
            <person name="Shimokawa T."/>
            <person name="Song J."/>
            <person name="Takazaki Y."/>
            <person name="Terasawa K."/>
            <person name="Tsugane M."/>
            <person name="Tsuji K."/>
            <person name="Ueda S."/>
            <person name="Waki K."/>
            <person name="Yamagata H."/>
            <person name="Yamamoto M."/>
            <person name="Yamamoto S."/>
            <person name="Yamane H."/>
            <person name="Yoshiki S."/>
            <person name="Yoshihara R."/>
            <person name="Yukawa K."/>
            <person name="Zhong H."/>
            <person name="Yano M."/>
            <person name="Yuan Q."/>
            <person name="Ouyang S."/>
            <person name="Liu J."/>
            <person name="Jones K.M."/>
            <person name="Gansberger K."/>
            <person name="Moffat K."/>
            <person name="Hill J."/>
            <person name="Bera J."/>
            <person name="Fadrosh D."/>
            <person name="Jin S."/>
            <person name="Johri S."/>
            <person name="Kim M."/>
            <person name="Overton L."/>
            <person name="Reardon M."/>
            <person name="Tsitrin T."/>
            <person name="Vuong H."/>
            <person name="Weaver B."/>
            <person name="Ciecko A."/>
            <person name="Tallon L."/>
            <person name="Jackson J."/>
            <person name="Pai G."/>
            <person name="Aken S.V."/>
            <person name="Utterback T."/>
            <person name="Reidmuller S."/>
            <person name="Feldblyum T."/>
            <person name="Hsiao J."/>
            <person name="Zismann V."/>
            <person name="Iobst S."/>
            <person name="de Vazeille A.R."/>
            <person name="Buell C.R."/>
            <person name="Ying K."/>
            <person name="Li Y."/>
            <person name="Lu T."/>
            <person name="Huang Y."/>
            <person name="Zhao Q."/>
            <person name="Feng Q."/>
            <person name="Zhang L."/>
            <person name="Zhu J."/>
            <person name="Weng Q."/>
            <person name="Mu J."/>
            <person name="Lu Y."/>
            <person name="Fan D."/>
            <person name="Liu Y."/>
            <person name="Guan J."/>
            <person name="Zhang Y."/>
            <person name="Yu S."/>
            <person name="Liu X."/>
            <person name="Zhang Y."/>
            <person name="Hong G."/>
            <person name="Han B."/>
            <person name="Choisne N."/>
            <person name="Demange N."/>
            <person name="Orjeda G."/>
            <person name="Samain S."/>
            <person name="Cattolico L."/>
            <person name="Pelletier E."/>
            <person name="Couloux A."/>
            <person name="Segurens B."/>
            <person name="Wincker P."/>
            <person name="D'Hont A."/>
            <person name="Scarpelli C."/>
            <person name="Weissenbach J."/>
            <person name="Salanoubat M."/>
            <person name="Quetier F."/>
            <person name="Yu Y."/>
            <person name="Kim H.R."/>
            <person name="Rambo T."/>
            <person name="Currie J."/>
            <person name="Collura K."/>
            <person name="Luo M."/>
            <person name="Yang T."/>
            <person name="Ammiraju J.S.S."/>
            <person name="Engler F."/>
            <person name="Soderlund C."/>
            <person name="Wing R.A."/>
            <person name="Palmer L.E."/>
            <person name="de la Bastide M."/>
            <person name="Spiegel L."/>
            <person name="Nascimento L."/>
            <person name="Zutavern T."/>
            <person name="O'Shaughnessy A."/>
            <person name="Dike S."/>
            <person name="Dedhia N."/>
            <person name="Preston R."/>
            <person name="Balija V."/>
            <person name="McCombie W.R."/>
            <person name="Chow T."/>
            <person name="Chen H."/>
            <person name="Chung M."/>
            <person name="Chen C."/>
            <person name="Shaw J."/>
            <person name="Wu H."/>
            <person name="Hsiao K."/>
            <person name="Chao Y."/>
            <person name="Chu M."/>
            <person name="Cheng C."/>
            <person name="Hour A."/>
            <person name="Lee P."/>
            <person name="Lin S."/>
            <person name="Lin Y."/>
            <person name="Liou J."/>
            <person name="Liu S."/>
            <person name="Hsing Y."/>
            <person name="Raghuvanshi S."/>
            <person name="Mohanty A."/>
            <person name="Bharti A.K."/>
            <person name="Gaur A."/>
            <person name="Gupta V."/>
            <person name="Kumar D."/>
            <person name="Ravi V."/>
            <person name="Vij S."/>
            <person name="Kapur A."/>
            <person name="Khurana P."/>
            <person name="Khurana P."/>
            <person name="Khurana J.P."/>
            <person name="Tyagi A.K."/>
            <person name="Gaikwad K."/>
            <person name="Singh A."/>
            <person name="Dalal V."/>
            <person name="Srivastava S."/>
            <person name="Dixit A."/>
            <person name="Pal A.K."/>
            <person name="Ghazi I.A."/>
            <person name="Yadav M."/>
            <person name="Pandit A."/>
            <person name="Bhargava A."/>
            <person name="Sureshbabu K."/>
            <person name="Batra K."/>
            <person name="Sharma T.R."/>
            <person name="Mohapatra T."/>
            <person name="Singh N.K."/>
            <person name="Messing J."/>
            <person name="Nelson A.B."/>
            <person name="Fuks G."/>
            <person name="Kavchok S."/>
            <person name="Keizer G."/>
            <person name="Linton E."/>
            <person name="Llaca V."/>
            <person name="Song R."/>
            <person name="Tanyolac B."/>
            <person name="Young S."/>
            <person name="Ho-Il K."/>
            <person name="Hahn J.H."/>
            <person name="Sangsakoo G."/>
            <person name="Vanavichit A."/>
            <person name="de Mattos Luiz.A.T."/>
            <person name="Zimmer P.D."/>
            <person name="Malone G."/>
            <person name="Dellagostin O."/>
            <person name="de Oliveira A.C."/>
            <person name="Bevan M."/>
            <person name="Bancroft I."/>
            <person name="Minx P."/>
            <person name="Cordum H."/>
            <person name="Wilson R."/>
            <person name="Cheng Z."/>
            <person name="Jin W."/>
            <person name="Jiang J."/>
            <person name="Leong S.A."/>
            <person name="Iwama H."/>
            <person name="Gojobori T."/>
            <person name="Itoh T."/>
            <person name="Niimura Y."/>
            <person name="Fujii Y."/>
            <person name="Habara T."/>
            <person name="Sakai H."/>
            <person name="Sato Y."/>
            <person name="Wilson G."/>
            <person name="Kumar K."/>
            <person name="McCouch S."/>
            <person name="Juretic N."/>
            <person name="Hoen D."/>
            <person name="Wright S."/>
            <person name="Bruskiewich R."/>
            <person name="Bureau T."/>
            <person name="Miyao A."/>
            <person name="Hirochika H."/>
            <person name="Nishikawa T."/>
            <person name="Kadowaki K."/>
            <person name="Sugiura M."/>
            <person name="Burr B."/>
            <person name="Sasaki T."/>
        </authorList>
    </citation>
    <scope>NUCLEOTIDE SEQUENCE [LARGE SCALE GENOMIC DNA]</scope>
    <source>
        <strain evidence="4">cv. Nipponbare</strain>
    </source>
</reference>
<dbReference type="InParanoid" id="A0A0P0W079"/>
<name>A0A0P0W079_ORYSJ</name>
<evidence type="ECO:0000313" key="4">
    <source>
        <dbReference type="Proteomes" id="UP000059680"/>
    </source>
</evidence>
<accession>A0A0P0W079</accession>
<feature type="region of interest" description="Disordered" evidence="1">
    <location>
        <begin position="1"/>
        <end position="50"/>
    </location>
</feature>
<evidence type="ECO:0000256" key="1">
    <source>
        <dbReference type="SAM" id="MobiDB-lite"/>
    </source>
</evidence>
<keyword evidence="2" id="KW-0472">Membrane</keyword>
<organism evidence="3 4">
    <name type="scientific">Oryza sativa subsp. japonica</name>
    <name type="common">Rice</name>
    <dbReference type="NCBI Taxonomy" id="39947"/>
    <lineage>
        <taxon>Eukaryota</taxon>
        <taxon>Viridiplantae</taxon>
        <taxon>Streptophyta</taxon>
        <taxon>Embryophyta</taxon>
        <taxon>Tracheophyta</taxon>
        <taxon>Spermatophyta</taxon>
        <taxon>Magnoliopsida</taxon>
        <taxon>Liliopsida</taxon>
        <taxon>Poales</taxon>
        <taxon>Poaceae</taxon>
        <taxon>BOP clade</taxon>
        <taxon>Oryzoideae</taxon>
        <taxon>Oryzeae</taxon>
        <taxon>Oryzinae</taxon>
        <taxon>Oryza</taxon>
        <taxon>Oryza sativa</taxon>
    </lineage>
</organism>